<reference evidence="1" key="2">
    <citation type="journal article" date="2015" name="Data Brief">
        <title>Shoot transcriptome of the giant reed, Arundo donax.</title>
        <authorList>
            <person name="Barrero R.A."/>
            <person name="Guerrero F.D."/>
            <person name="Moolhuijzen P."/>
            <person name="Goolsby J.A."/>
            <person name="Tidwell J."/>
            <person name="Bellgard S.E."/>
            <person name="Bellgard M.I."/>
        </authorList>
    </citation>
    <scope>NUCLEOTIDE SEQUENCE</scope>
    <source>
        <tissue evidence="1">Shoot tissue taken approximately 20 cm above the soil surface</tissue>
    </source>
</reference>
<dbReference type="AlphaFoldDB" id="A0A0A9GU48"/>
<dbReference type="EMBL" id="GBRH01171810">
    <property type="protein sequence ID" value="JAE26086.1"/>
    <property type="molecule type" value="Transcribed_RNA"/>
</dbReference>
<name>A0A0A9GU48_ARUDO</name>
<reference evidence="1" key="1">
    <citation type="submission" date="2014-09" db="EMBL/GenBank/DDBJ databases">
        <authorList>
            <person name="Magalhaes I.L.F."/>
            <person name="Oliveira U."/>
            <person name="Santos F.R."/>
            <person name="Vidigal T.H.D.A."/>
            <person name="Brescovit A.D."/>
            <person name="Santos A.J."/>
        </authorList>
    </citation>
    <scope>NUCLEOTIDE SEQUENCE</scope>
    <source>
        <tissue evidence="1">Shoot tissue taken approximately 20 cm above the soil surface</tissue>
    </source>
</reference>
<sequence length="57" mass="6847">MFQHLMLIKLRRGMREKGVCTGGQLPMVLLRFCQFIDQLFCRSSRICCQIHCQFLRR</sequence>
<evidence type="ECO:0000313" key="1">
    <source>
        <dbReference type="EMBL" id="JAE26086.1"/>
    </source>
</evidence>
<protein>
    <submittedName>
        <fullName evidence="1">TUBGCP5</fullName>
    </submittedName>
</protein>
<proteinExistence type="predicted"/>
<accession>A0A0A9GU48</accession>
<organism evidence="1">
    <name type="scientific">Arundo donax</name>
    <name type="common">Giant reed</name>
    <name type="synonym">Donax arundinaceus</name>
    <dbReference type="NCBI Taxonomy" id="35708"/>
    <lineage>
        <taxon>Eukaryota</taxon>
        <taxon>Viridiplantae</taxon>
        <taxon>Streptophyta</taxon>
        <taxon>Embryophyta</taxon>
        <taxon>Tracheophyta</taxon>
        <taxon>Spermatophyta</taxon>
        <taxon>Magnoliopsida</taxon>
        <taxon>Liliopsida</taxon>
        <taxon>Poales</taxon>
        <taxon>Poaceae</taxon>
        <taxon>PACMAD clade</taxon>
        <taxon>Arundinoideae</taxon>
        <taxon>Arundineae</taxon>
        <taxon>Arundo</taxon>
    </lineage>
</organism>